<organism evidence="7 8">
    <name type="scientific">Limnospira indica PCC 8005</name>
    <dbReference type="NCBI Taxonomy" id="376219"/>
    <lineage>
        <taxon>Bacteria</taxon>
        <taxon>Bacillati</taxon>
        <taxon>Cyanobacteriota</taxon>
        <taxon>Cyanophyceae</taxon>
        <taxon>Oscillatoriophycideae</taxon>
        <taxon>Oscillatoriales</taxon>
        <taxon>Sirenicapillariaceae</taxon>
        <taxon>Limnospira</taxon>
    </lineage>
</organism>
<evidence type="ECO:0000313" key="7">
    <source>
        <dbReference type="EMBL" id="CDM95347.1"/>
    </source>
</evidence>
<evidence type="ECO:0000256" key="4">
    <source>
        <dbReference type="ARBA" id="ARBA00023235"/>
    </source>
</evidence>
<proteinExistence type="inferred from homology"/>
<reference evidence="7 8" key="1">
    <citation type="submission" date="2014-02" db="EMBL/GenBank/DDBJ databases">
        <authorList>
            <person name="Genoscope - CEA"/>
        </authorList>
    </citation>
    <scope>NUCLEOTIDE SEQUENCE [LARGE SCALE GENOMIC DNA]</scope>
    <source>
        <strain evidence="7 8">PCC 8005</strain>
    </source>
</reference>
<evidence type="ECO:0000313" key="8">
    <source>
        <dbReference type="Proteomes" id="UP000032946"/>
    </source>
</evidence>
<dbReference type="EMBL" id="FO818640">
    <property type="protein sequence ID" value="CDM95347.1"/>
    <property type="molecule type" value="Genomic_DNA"/>
</dbReference>
<dbReference type="InterPro" id="IPR004561">
    <property type="entry name" value="IsoChor_synthase"/>
</dbReference>
<dbReference type="InterPro" id="IPR015890">
    <property type="entry name" value="Chorismate_C"/>
</dbReference>
<comment type="similarity">
    <text evidence="2">Belongs to the isochorismate synthase family.</text>
</comment>
<keyword evidence="8" id="KW-1185">Reference proteome</keyword>
<feature type="domain" description="Chorismate-utilising enzyme C-terminal" evidence="6">
    <location>
        <begin position="230"/>
        <end position="482"/>
    </location>
</feature>
<gene>
    <name evidence="7" type="primary">menF</name>
    <name evidence="7" type="ORF">ARTHRO_30615</name>
</gene>
<evidence type="ECO:0000256" key="3">
    <source>
        <dbReference type="ARBA" id="ARBA00012824"/>
    </source>
</evidence>
<dbReference type="PANTHER" id="PTHR42839:SF2">
    <property type="entry name" value="ISOCHORISMATE SYNTHASE ENTC"/>
    <property type="match status" value="1"/>
</dbReference>
<dbReference type="GO" id="GO:0008909">
    <property type="term" value="F:isochorismate synthase activity"/>
    <property type="evidence" value="ECO:0007669"/>
    <property type="project" value="UniProtKB-EC"/>
</dbReference>
<evidence type="ECO:0000259" key="6">
    <source>
        <dbReference type="Pfam" id="PF00425"/>
    </source>
</evidence>
<protein>
    <recommendedName>
        <fullName evidence="3">isochorismate synthase</fullName>
        <ecNumber evidence="3">5.4.4.2</ecNumber>
    </recommendedName>
    <alternativeName>
        <fullName evidence="5">Isochorismate mutase</fullName>
    </alternativeName>
</protein>
<name>A0A9P1KH30_9CYAN</name>
<dbReference type="RefSeq" id="WP_006669574.1">
    <property type="nucleotide sequence ID" value="NZ_FO818640.1"/>
</dbReference>
<evidence type="ECO:0000256" key="2">
    <source>
        <dbReference type="ARBA" id="ARBA00005297"/>
    </source>
</evidence>
<dbReference type="EC" id="5.4.4.2" evidence="3"/>
<dbReference type="SUPFAM" id="SSF56322">
    <property type="entry name" value="ADC synthase"/>
    <property type="match status" value="1"/>
</dbReference>
<dbReference type="InterPro" id="IPR005801">
    <property type="entry name" value="ADC_synthase"/>
</dbReference>
<comment type="catalytic activity">
    <reaction evidence="1">
        <text>chorismate = isochorismate</text>
        <dbReference type="Rhea" id="RHEA:18985"/>
        <dbReference type="ChEBI" id="CHEBI:29748"/>
        <dbReference type="ChEBI" id="CHEBI:29780"/>
        <dbReference type="EC" id="5.4.4.2"/>
    </reaction>
</comment>
<accession>A0A9P1KH30</accession>
<dbReference type="Pfam" id="PF00425">
    <property type="entry name" value="Chorismate_bind"/>
    <property type="match status" value="1"/>
</dbReference>
<evidence type="ECO:0000256" key="1">
    <source>
        <dbReference type="ARBA" id="ARBA00000799"/>
    </source>
</evidence>
<dbReference type="NCBIfam" id="TIGR00543">
    <property type="entry name" value="isochor_syn"/>
    <property type="match status" value="1"/>
</dbReference>
<keyword evidence="4 7" id="KW-0413">Isomerase</keyword>
<sequence length="491" mass="54849">MLAVPPPQLLWQDRRELHRFLCECQQNCLVNSDPQIISIVREIDAVDPLRFLEAFLTEDKPHFYFEKAQSKQAIVGGDAAVKLTINNGERFAKSQEFIDAWFRRTIIAGSESNLAAPAFCCSFTFFQDNYQSNSEHYYLRNYPDVDNYHSRPVFPAATVFLPAILLYQKGDRYTLLINVLVDKKSDIEAVTASIWGKIDKVNGLQSGRIQSEITNKLHPQTIWINPQVGEFHHSVSENLRLISTGKLSKVVLSQAFDICSDTPFRLINSLANLRSLYPDCYIFSTGNSQGKNFIGASPERLITVNQGNCSTDALAGSAPRGETQAEDTEIAHRLLSSDKNLREHQAVVDFIIERLLHLGLTPERSPKPRLMQLSNIQHLWTPITSPISADIHLLDILAKLHPTPAAAGTPCEVAIAQIRQYETFDRSLYAAPLGWVDYHGNGEFIVGIRSALIDSDRARLFAGAGIVAGSEPEQELAEIQLKLQALLRGLV</sequence>
<dbReference type="PANTHER" id="PTHR42839">
    <property type="entry name" value="ISOCHORISMATE SYNTHASE ENTC"/>
    <property type="match status" value="1"/>
</dbReference>
<dbReference type="Gene3D" id="3.60.120.10">
    <property type="entry name" value="Anthranilate synthase"/>
    <property type="match status" value="1"/>
</dbReference>
<dbReference type="Proteomes" id="UP000032946">
    <property type="component" value="Chromosome"/>
</dbReference>
<dbReference type="AlphaFoldDB" id="A0A9P1KH30"/>
<evidence type="ECO:0000256" key="5">
    <source>
        <dbReference type="ARBA" id="ARBA00041564"/>
    </source>
</evidence>